<proteinExistence type="predicted"/>
<comment type="caution">
    <text evidence="1">The sequence shown here is derived from an EMBL/GenBank/DDBJ whole genome shotgun (WGS) entry which is preliminary data.</text>
</comment>
<dbReference type="RefSeq" id="WP_069663518.1">
    <property type="nucleotide sequence ID" value="NZ_JBHUJJ010000001.1"/>
</dbReference>
<dbReference type="InterPro" id="IPR021477">
    <property type="entry name" value="TVIIS_effector_SACOL2603_fam"/>
</dbReference>
<reference evidence="2" key="1">
    <citation type="submission" date="2016-09" db="EMBL/GenBank/DDBJ databases">
        <authorList>
            <person name="Gulvik C.A."/>
        </authorList>
    </citation>
    <scope>NUCLEOTIDE SEQUENCE [LARGE SCALE GENOMIC DNA]</scope>
    <source>
        <strain evidence="2">LMG 8895</strain>
    </source>
</reference>
<keyword evidence="2" id="KW-1185">Reference proteome</keyword>
<protein>
    <recommendedName>
        <fullName evidence="3">TIGR04197 family type VII secretion effector</fullName>
    </recommendedName>
</protein>
<evidence type="ECO:0008006" key="3">
    <source>
        <dbReference type="Google" id="ProtNLM"/>
    </source>
</evidence>
<evidence type="ECO:0000313" key="1">
    <source>
        <dbReference type="EMBL" id="OEG14718.1"/>
    </source>
</evidence>
<evidence type="ECO:0000313" key="2">
    <source>
        <dbReference type="Proteomes" id="UP000095094"/>
    </source>
</evidence>
<dbReference type="NCBIfam" id="TIGR04197">
    <property type="entry name" value="T7SS_SACOL2603"/>
    <property type="match status" value="1"/>
</dbReference>
<sequence length="97" mass="10619">MGKTGVDKAAWDAVVSKAESAVSSISKPTINELGKTTLKRFKKVIETQKTLANTVESFKSVSSTDTQKMKQVAENIVNEDKQASKSIQQNTAKVRFK</sequence>
<gene>
    <name evidence="1" type="ORF">BCR25_19185</name>
</gene>
<dbReference type="EMBL" id="MIJY01000019">
    <property type="protein sequence ID" value="OEG14718.1"/>
    <property type="molecule type" value="Genomic_DNA"/>
</dbReference>
<dbReference type="PATRIC" id="fig|332950.4.peg.2938"/>
<accession>A0A1E5GPT0</accession>
<dbReference type="OrthoDB" id="2194277at2"/>
<name>A0A1E5GPT0_9ENTE</name>
<organism evidence="1 2">
    <name type="scientific">Enterococcus termitis</name>
    <dbReference type="NCBI Taxonomy" id="332950"/>
    <lineage>
        <taxon>Bacteria</taxon>
        <taxon>Bacillati</taxon>
        <taxon>Bacillota</taxon>
        <taxon>Bacilli</taxon>
        <taxon>Lactobacillales</taxon>
        <taxon>Enterococcaceae</taxon>
        <taxon>Enterococcus</taxon>
    </lineage>
</organism>
<dbReference type="AlphaFoldDB" id="A0A1E5GPT0"/>
<dbReference type="Proteomes" id="UP000095094">
    <property type="component" value="Unassembled WGS sequence"/>
</dbReference>